<comment type="caution">
    <text evidence="1">The sequence shown here is derived from an EMBL/GenBank/DDBJ whole genome shotgun (WGS) entry which is preliminary data.</text>
</comment>
<evidence type="ECO:0000313" key="2">
    <source>
        <dbReference type="Proteomes" id="UP000003477"/>
    </source>
</evidence>
<dbReference type="Proteomes" id="UP000003477">
    <property type="component" value="Unassembled WGS sequence"/>
</dbReference>
<evidence type="ECO:0000313" key="1">
    <source>
        <dbReference type="EMBL" id="EHJ09719.1"/>
    </source>
</evidence>
<dbReference type="AlphaFoldDB" id="G5JDL8"/>
<sequence length="30" mass="3444">MDTAISAGKIWNQSTRTMTSMTYFNQSDRT</sequence>
<protein>
    <submittedName>
        <fullName evidence="1">Uncharacterized protein</fullName>
    </submittedName>
</protein>
<gene>
    <name evidence="1" type="ORF">CWATWH0003_5510b1</name>
</gene>
<name>G5JDL8_CROWT</name>
<feature type="non-terminal residue" evidence="1">
    <location>
        <position position="30"/>
    </location>
</feature>
<proteinExistence type="predicted"/>
<organism evidence="1 2">
    <name type="scientific">Crocosphaera watsonii WH 0003</name>
    <dbReference type="NCBI Taxonomy" id="423471"/>
    <lineage>
        <taxon>Bacteria</taxon>
        <taxon>Bacillati</taxon>
        <taxon>Cyanobacteriota</taxon>
        <taxon>Cyanophyceae</taxon>
        <taxon>Oscillatoriophycideae</taxon>
        <taxon>Chroococcales</taxon>
        <taxon>Aphanothecaceae</taxon>
        <taxon>Crocosphaera</taxon>
    </lineage>
</organism>
<accession>G5JDL8</accession>
<reference evidence="1 2" key="1">
    <citation type="journal article" date="2011" name="Front. Microbiol.">
        <title>Two Strains of Crocosphaera watsonii with Highly Conserved Genomes are Distinguished by Strain-Specific Features.</title>
        <authorList>
            <person name="Bench S.R."/>
            <person name="Ilikchyan I.N."/>
            <person name="Tripp H.J."/>
            <person name="Zehr J.P."/>
        </authorList>
    </citation>
    <scope>NUCLEOTIDE SEQUENCE [LARGE SCALE GENOMIC DNA]</scope>
    <source>
        <strain evidence="1 2">WH 0003</strain>
    </source>
</reference>
<dbReference type="EMBL" id="AESD01000864">
    <property type="protein sequence ID" value="EHJ09719.1"/>
    <property type="molecule type" value="Genomic_DNA"/>
</dbReference>